<evidence type="ECO:0000313" key="1">
    <source>
        <dbReference type="EMBL" id="TWT71845.1"/>
    </source>
</evidence>
<dbReference type="PROSITE" id="PS00383">
    <property type="entry name" value="TYR_PHOSPHATASE_1"/>
    <property type="match status" value="1"/>
</dbReference>
<dbReference type="InterPro" id="IPR016130">
    <property type="entry name" value="Tyr_Pase_AS"/>
</dbReference>
<dbReference type="Gene3D" id="3.90.190.10">
    <property type="entry name" value="Protein tyrosine phosphatase superfamily"/>
    <property type="match status" value="1"/>
</dbReference>
<dbReference type="InterPro" id="IPR029021">
    <property type="entry name" value="Prot-tyrosine_phosphatase-like"/>
</dbReference>
<sequence length="327" mass="35553">MGMFWGQTIKAAIAAVMLSIFFGDILTTHSVADQPEKNASVPHPQKMPTRHVPNLVQLHDRVFSGGLPDNDDAFAELAALGIRTVISVDAALPDVDAAERQGLRYVHLPHGYDGIPAERSLELAQAVNQLPGPIFIHCHHGKHRSPAAAAVACLGAGLINENQADQTLRIAGTGPQYRGLFASVADAQPLSDAALNQSGVAFPSIADVPAMAQLMVDLETRLSHLRRIAANAWEPPANHPDLDKDHQALLLMEAFVEADRIARQESLGDDFVEQLQRSIANSKALRQSVARASQNRSAAKMSLRRIEKISHDCRVCHQRFRDVPSNQ</sequence>
<dbReference type="EMBL" id="SJPL01000001">
    <property type="protein sequence ID" value="TWT71845.1"/>
    <property type="molecule type" value="Genomic_DNA"/>
</dbReference>
<dbReference type="SUPFAM" id="SSF52799">
    <property type="entry name" value="(Phosphotyrosine protein) phosphatases II"/>
    <property type="match status" value="1"/>
</dbReference>
<name>A0A5C5YBY1_9PLAN</name>
<organism evidence="1 2">
    <name type="scientific">Crateriforma conspicua</name>
    <dbReference type="NCBI Taxonomy" id="2527996"/>
    <lineage>
        <taxon>Bacteria</taxon>
        <taxon>Pseudomonadati</taxon>
        <taxon>Planctomycetota</taxon>
        <taxon>Planctomycetia</taxon>
        <taxon>Planctomycetales</taxon>
        <taxon>Planctomycetaceae</taxon>
        <taxon>Crateriforma</taxon>
    </lineage>
</organism>
<evidence type="ECO:0008006" key="3">
    <source>
        <dbReference type="Google" id="ProtNLM"/>
    </source>
</evidence>
<dbReference type="RefSeq" id="WP_145294296.1">
    <property type="nucleotide sequence ID" value="NZ_SJPL01000001.1"/>
</dbReference>
<gene>
    <name evidence="1" type="ORF">Pan14r_41620</name>
</gene>
<accession>A0A5C5YBY1</accession>
<comment type="caution">
    <text evidence="1">The sequence shown here is derived from an EMBL/GenBank/DDBJ whole genome shotgun (WGS) entry which is preliminary data.</text>
</comment>
<dbReference type="OrthoDB" id="251220at2"/>
<proteinExistence type="predicted"/>
<protein>
    <recommendedName>
        <fullName evidence="3">Cytochrome C</fullName>
    </recommendedName>
</protein>
<dbReference type="AlphaFoldDB" id="A0A5C5YBY1"/>
<evidence type="ECO:0000313" key="2">
    <source>
        <dbReference type="Proteomes" id="UP000317238"/>
    </source>
</evidence>
<dbReference type="Proteomes" id="UP000317238">
    <property type="component" value="Unassembled WGS sequence"/>
</dbReference>
<keyword evidence="2" id="KW-1185">Reference proteome</keyword>
<reference evidence="1 2" key="1">
    <citation type="submission" date="2019-02" db="EMBL/GenBank/DDBJ databases">
        <title>Deep-cultivation of Planctomycetes and their phenomic and genomic characterization uncovers novel biology.</title>
        <authorList>
            <person name="Wiegand S."/>
            <person name="Jogler M."/>
            <person name="Boedeker C."/>
            <person name="Pinto D."/>
            <person name="Vollmers J."/>
            <person name="Rivas-Marin E."/>
            <person name="Kohn T."/>
            <person name="Peeters S.H."/>
            <person name="Heuer A."/>
            <person name="Rast P."/>
            <person name="Oberbeckmann S."/>
            <person name="Bunk B."/>
            <person name="Jeske O."/>
            <person name="Meyerdierks A."/>
            <person name="Storesund J.E."/>
            <person name="Kallscheuer N."/>
            <person name="Luecker S."/>
            <person name="Lage O.M."/>
            <person name="Pohl T."/>
            <person name="Merkel B.J."/>
            <person name="Hornburger P."/>
            <person name="Mueller R.-W."/>
            <person name="Bruemmer F."/>
            <person name="Labrenz M."/>
            <person name="Spormann A.M."/>
            <person name="Op Den Camp H."/>
            <person name="Overmann J."/>
            <person name="Amann R."/>
            <person name="Jetten M.S.M."/>
            <person name="Mascher T."/>
            <person name="Medema M.H."/>
            <person name="Devos D.P."/>
            <person name="Kaster A.-K."/>
            <person name="Ovreas L."/>
            <person name="Rohde M."/>
            <person name="Galperin M.Y."/>
            <person name="Jogler C."/>
        </authorList>
    </citation>
    <scope>NUCLEOTIDE SEQUENCE [LARGE SCALE GENOMIC DNA]</scope>
    <source>
        <strain evidence="1 2">Pan14r</strain>
    </source>
</reference>